<reference evidence="2" key="1">
    <citation type="journal article" date="2023" name="Commun. Biol.">
        <title>Genome analysis of Parmales, the sister group of diatoms, reveals the evolutionary specialization of diatoms from phago-mixotrophs to photoautotrophs.</title>
        <authorList>
            <person name="Ban H."/>
            <person name="Sato S."/>
            <person name="Yoshikawa S."/>
            <person name="Yamada K."/>
            <person name="Nakamura Y."/>
            <person name="Ichinomiya M."/>
            <person name="Sato N."/>
            <person name="Blanc-Mathieu R."/>
            <person name="Endo H."/>
            <person name="Kuwata A."/>
            <person name="Ogata H."/>
        </authorList>
    </citation>
    <scope>NUCLEOTIDE SEQUENCE [LARGE SCALE GENOMIC DNA]</scope>
    <source>
        <strain evidence="2">NIES 3700</strain>
    </source>
</reference>
<protein>
    <submittedName>
        <fullName evidence="1">Uncharacterized protein</fullName>
    </submittedName>
</protein>
<comment type="caution">
    <text evidence="1">The sequence shown here is derived from an EMBL/GenBank/DDBJ whole genome shotgun (WGS) entry which is preliminary data.</text>
</comment>
<name>A0A9W7A235_9STRA</name>
<accession>A0A9W7A235</accession>
<keyword evidence="2" id="KW-1185">Reference proteome</keyword>
<dbReference type="Proteomes" id="UP001165122">
    <property type="component" value="Unassembled WGS sequence"/>
</dbReference>
<sequence>MISGDRNFSMIDTEMASRQPCGLMLYNGLLNLFGDTSAVQQRQSAAMHETGMKRNVALGYLLEATGMEESDPRLATELRELLFAIEFYRSRWEFHQALLMAVAMPFRVPFITSMHGLLLSFVTNRMELQRKFVTKAINGDEDLRTKIAESGLYAAVEGSK</sequence>
<dbReference type="OrthoDB" id="10396000at2759"/>
<dbReference type="EMBL" id="BRXW01000509">
    <property type="protein sequence ID" value="GMH61492.1"/>
    <property type="molecule type" value="Genomic_DNA"/>
</dbReference>
<proteinExistence type="predicted"/>
<evidence type="ECO:0000313" key="2">
    <source>
        <dbReference type="Proteomes" id="UP001165122"/>
    </source>
</evidence>
<gene>
    <name evidence="1" type="ORF">TrLO_g13376</name>
</gene>
<organism evidence="1 2">
    <name type="scientific">Triparma laevis f. longispina</name>
    <dbReference type="NCBI Taxonomy" id="1714387"/>
    <lineage>
        <taxon>Eukaryota</taxon>
        <taxon>Sar</taxon>
        <taxon>Stramenopiles</taxon>
        <taxon>Ochrophyta</taxon>
        <taxon>Bolidophyceae</taxon>
        <taxon>Parmales</taxon>
        <taxon>Triparmaceae</taxon>
        <taxon>Triparma</taxon>
    </lineage>
</organism>
<dbReference type="AlphaFoldDB" id="A0A9W7A235"/>
<evidence type="ECO:0000313" key="1">
    <source>
        <dbReference type="EMBL" id="GMH61492.1"/>
    </source>
</evidence>